<comment type="caution">
    <text evidence="1">The sequence shown here is derived from an EMBL/GenBank/DDBJ whole genome shotgun (WGS) entry which is preliminary data.</text>
</comment>
<keyword evidence="2" id="KW-1185">Reference proteome</keyword>
<dbReference type="EMBL" id="CAJHJT010000056">
    <property type="protein sequence ID" value="CAD7011685.1"/>
    <property type="molecule type" value="Genomic_DNA"/>
</dbReference>
<evidence type="ECO:0000313" key="1">
    <source>
        <dbReference type="EMBL" id="CAD7011685.1"/>
    </source>
</evidence>
<accession>A0A811V734</accession>
<proteinExistence type="predicted"/>
<organism evidence="1 2">
    <name type="scientific">Ceratitis capitata</name>
    <name type="common">Mediterranean fruit fly</name>
    <name type="synonym">Tephritis capitata</name>
    <dbReference type="NCBI Taxonomy" id="7213"/>
    <lineage>
        <taxon>Eukaryota</taxon>
        <taxon>Metazoa</taxon>
        <taxon>Ecdysozoa</taxon>
        <taxon>Arthropoda</taxon>
        <taxon>Hexapoda</taxon>
        <taxon>Insecta</taxon>
        <taxon>Pterygota</taxon>
        <taxon>Neoptera</taxon>
        <taxon>Endopterygota</taxon>
        <taxon>Diptera</taxon>
        <taxon>Brachycera</taxon>
        <taxon>Muscomorpha</taxon>
        <taxon>Tephritoidea</taxon>
        <taxon>Tephritidae</taxon>
        <taxon>Ceratitis</taxon>
        <taxon>Ceratitis</taxon>
    </lineage>
</organism>
<dbReference type="AlphaFoldDB" id="A0A811V734"/>
<gene>
    <name evidence="1" type="ORF">CCAP1982_LOCUS19769</name>
</gene>
<reference evidence="1" key="1">
    <citation type="submission" date="2020-11" db="EMBL/GenBank/DDBJ databases">
        <authorList>
            <person name="Whitehead M."/>
        </authorList>
    </citation>
    <scope>NUCLEOTIDE SEQUENCE</scope>
    <source>
        <strain evidence="1">EGII</strain>
    </source>
</reference>
<name>A0A811V734_CERCA</name>
<sequence>MNVDRAHRYRTVYCVQVWHEAACRCETRAGSNQIYLLLHSPIFRLLLALFLSLQQPQRGQQWAVRPPANQPGSTNKLFVESVIKLYFNYHLKAGNQKLFCLKSIVGVR</sequence>
<evidence type="ECO:0000313" key="2">
    <source>
        <dbReference type="Proteomes" id="UP000606786"/>
    </source>
</evidence>
<protein>
    <submittedName>
        <fullName evidence="1">(Mediterranean fruit fly) hypothetical protein</fullName>
    </submittedName>
</protein>
<dbReference type="Proteomes" id="UP000606786">
    <property type="component" value="Unassembled WGS sequence"/>
</dbReference>